<dbReference type="AlphaFoldDB" id="A0A1G9RD51"/>
<accession>A0A1G9RD51</accession>
<name>A0A1G9RD51_9FIRM</name>
<organism evidence="1 2">
    <name type="scientific">Halarsenatibacter silvermanii</name>
    <dbReference type="NCBI Taxonomy" id="321763"/>
    <lineage>
        <taxon>Bacteria</taxon>
        <taxon>Bacillati</taxon>
        <taxon>Bacillota</taxon>
        <taxon>Clostridia</taxon>
        <taxon>Halanaerobiales</taxon>
        <taxon>Halarsenatibacteraceae</taxon>
        <taxon>Halarsenatibacter</taxon>
    </lineage>
</organism>
<dbReference type="Proteomes" id="UP000199476">
    <property type="component" value="Unassembled WGS sequence"/>
</dbReference>
<sequence>MVTRYYYWDKYDLFEEWVDHEPGEYVDTRSVNTGGLSREHFKSWEVFSQDSSRISFMTLGAKAGSSKVELSGDNPKLTGRLDEDRFPEFNFSVNRISTEMYRSSAKVYYHESGNSFRPSGDILEADISWIRVYDKRWDSWFTDWRISHIRVENIKKLSLEKKTEYKTRDIGNWLETVLAPSGTYPRKGSQGGYWWVRGKEYTIEIPELIYPENGADFEEGPNHFEFELKERLFDCPGNYHARIRVGRRSDFNITTFMADSTRSADRGNFEYWNGDVWESFPSGGVAGDTKVRYTVPGSVDWDSFAFYYWDAIAYNSDFGYSPPARYRSFLNLGDTDDVYLLLINGIPYPANRLKLVESSNGRIGRMDIRLLNY</sequence>
<dbReference type="STRING" id="321763.SAMN04488692_12144"/>
<dbReference type="EMBL" id="FNGO01000021">
    <property type="protein sequence ID" value="SDM21168.1"/>
    <property type="molecule type" value="Genomic_DNA"/>
</dbReference>
<keyword evidence="2" id="KW-1185">Reference proteome</keyword>
<proteinExistence type="predicted"/>
<protein>
    <submittedName>
        <fullName evidence="1">Uncharacterized protein</fullName>
    </submittedName>
</protein>
<reference evidence="1 2" key="1">
    <citation type="submission" date="2016-10" db="EMBL/GenBank/DDBJ databases">
        <authorList>
            <person name="de Groot N.N."/>
        </authorList>
    </citation>
    <scope>NUCLEOTIDE SEQUENCE [LARGE SCALE GENOMIC DNA]</scope>
    <source>
        <strain evidence="1 2">SLAS-1</strain>
    </source>
</reference>
<dbReference type="RefSeq" id="WP_089761384.1">
    <property type="nucleotide sequence ID" value="NZ_FNGO01000021.1"/>
</dbReference>
<gene>
    <name evidence="1" type="ORF">SAMN04488692_12144</name>
</gene>
<evidence type="ECO:0000313" key="2">
    <source>
        <dbReference type="Proteomes" id="UP000199476"/>
    </source>
</evidence>
<evidence type="ECO:0000313" key="1">
    <source>
        <dbReference type="EMBL" id="SDM21168.1"/>
    </source>
</evidence>